<keyword evidence="5 8" id="KW-0378">Hydrolase</keyword>
<evidence type="ECO:0000313" key="12">
    <source>
        <dbReference type="Proteomes" id="UP001164743"/>
    </source>
</evidence>
<feature type="compositionally biased region" description="Polar residues" evidence="9">
    <location>
        <begin position="72"/>
        <end position="94"/>
    </location>
</feature>
<feature type="region of interest" description="Disordered" evidence="9">
    <location>
        <begin position="177"/>
        <end position="215"/>
    </location>
</feature>
<evidence type="ECO:0000256" key="4">
    <source>
        <dbReference type="ARBA" id="ARBA00022664"/>
    </source>
</evidence>
<evidence type="ECO:0000256" key="7">
    <source>
        <dbReference type="ARBA" id="ARBA00047740"/>
    </source>
</evidence>
<evidence type="ECO:0000256" key="8">
    <source>
        <dbReference type="RuleBase" id="RU367053"/>
    </source>
</evidence>
<feature type="compositionally biased region" description="Basic and acidic residues" evidence="9">
    <location>
        <begin position="466"/>
        <end position="475"/>
    </location>
</feature>
<gene>
    <name evidence="11" type="ORF">PtA15_6A322</name>
</gene>
<feature type="domain" description="mRNA triphosphatase Cet1-like" evidence="10">
    <location>
        <begin position="232"/>
        <end position="439"/>
    </location>
</feature>
<protein>
    <recommendedName>
        <fullName evidence="8">mRNA-capping enzyme subunit beta</fullName>
        <ecNumber evidence="8">3.6.1.74</ecNumber>
    </recommendedName>
    <alternativeName>
        <fullName evidence="8">mRNA 5'-phosphatase</fullName>
    </alternativeName>
    <alternativeName>
        <fullName evidence="8">mRNA 5'-triphosphate monophosphatase</fullName>
    </alternativeName>
</protein>
<comment type="function">
    <text evidence="8">First step of mRNA capping. Converts the 5'-triphosphate end of a nascent mRNA chain into a diphosphate end.</text>
</comment>
<evidence type="ECO:0000259" key="10">
    <source>
        <dbReference type="Pfam" id="PF02940"/>
    </source>
</evidence>
<dbReference type="SUPFAM" id="SSF55154">
    <property type="entry name" value="CYTH-like phosphatases"/>
    <property type="match status" value="1"/>
</dbReference>
<keyword evidence="12" id="KW-1185">Reference proteome</keyword>
<evidence type="ECO:0000256" key="9">
    <source>
        <dbReference type="SAM" id="MobiDB-lite"/>
    </source>
</evidence>
<dbReference type="RefSeq" id="XP_053021249.1">
    <property type="nucleotide sequence ID" value="XM_053170016.1"/>
</dbReference>
<feature type="compositionally biased region" description="Polar residues" evidence="9">
    <location>
        <begin position="35"/>
        <end position="49"/>
    </location>
</feature>
<comment type="cofactor">
    <cofactor evidence="1 8">
        <name>Mg(2+)</name>
        <dbReference type="ChEBI" id="CHEBI:18420"/>
    </cofactor>
</comment>
<organism evidence="11 12">
    <name type="scientific">Puccinia triticina</name>
    <dbReference type="NCBI Taxonomy" id="208348"/>
    <lineage>
        <taxon>Eukaryota</taxon>
        <taxon>Fungi</taxon>
        <taxon>Dikarya</taxon>
        <taxon>Basidiomycota</taxon>
        <taxon>Pucciniomycotina</taxon>
        <taxon>Pucciniomycetes</taxon>
        <taxon>Pucciniales</taxon>
        <taxon>Pucciniaceae</taxon>
        <taxon>Puccinia</taxon>
    </lineage>
</organism>
<dbReference type="EMBL" id="CP110426">
    <property type="protein sequence ID" value="WAQ85694.1"/>
    <property type="molecule type" value="Genomic_DNA"/>
</dbReference>
<proteinExistence type="inferred from homology"/>
<keyword evidence="6 8" id="KW-0539">Nucleus</keyword>
<sequence>MALTAPITTRRWTAAELGLESEYPQQGLLHEFGQPSQSFSAWNPHSSLLQDGLPDPQAVPGKNKRKYDHLKCSSSESFSTLNPQSRHEGQSNADELQMAMERQLPTPSPSSLASLLNPVIHSPPPAAPSQHHHHHHHHLRHHQQDPLFRKLHHPKQIISHHKPTMSTLTQNHLQLTSSASATEQQQQHHHHHQQPPFKHPTSAASTASSSTSPSLTIESNLEESIFGIAPFNDFTWTIAQFIWQHSREYWLRGEAHLVEVEAKLGTIRDRSKQSERIEYPIATESPILNTAHTKFQSDMPPSHHANLNRLLNQRVTETNAPGYCGAKVDYLHLKQVDEFHQGKVRVSRDSSGNKSPPRSIIKEKLAHLDIHCPGRSFDFRISVNIEHPVPLPPEHSTPTFRRIKDRLSYSHQITQIDLTQVKSTDQNASTSTHEVEVEFKDSTELLRAASIWASEREEGEGGASRNGDRPEDDQRPSSARRLSRSQHQLLDAQEYLLMVDVLLNNVRMLIRNC</sequence>
<dbReference type="GeneID" id="77810911"/>
<comment type="subcellular location">
    <subcellularLocation>
        <location evidence="2 8">Nucleus</location>
    </subcellularLocation>
</comment>
<feature type="compositionally biased region" description="Low complexity" evidence="9">
    <location>
        <begin position="109"/>
        <end position="118"/>
    </location>
</feature>
<comment type="subunit">
    <text evidence="8">Heterodimer. The mRNA-capping enzyme is composed of two separate chains alpha and beta, respectively a mRNA guanylyltransferase and an mRNA 5'-triphosphate monophosphatase.</text>
</comment>
<dbReference type="Proteomes" id="UP001164743">
    <property type="component" value="Chromosome 6A"/>
</dbReference>
<feature type="compositionally biased region" description="Low complexity" evidence="9">
    <location>
        <begin position="200"/>
        <end position="214"/>
    </location>
</feature>
<dbReference type="InterPro" id="IPR037009">
    <property type="entry name" value="mRNA_triPase_Cet1_sf"/>
</dbReference>
<evidence type="ECO:0000256" key="6">
    <source>
        <dbReference type="ARBA" id="ARBA00023242"/>
    </source>
</evidence>
<evidence type="ECO:0000256" key="3">
    <source>
        <dbReference type="ARBA" id="ARBA00006345"/>
    </source>
</evidence>
<dbReference type="Gene3D" id="3.20.100.10">
    <property type="entry name" value="mRNA triphosphatase Cet1-like"/>
    <property type="match status" value="1"/>
</dbReference>
<evidence type="ECO:0000256" key="2">
    <source>
        <dbReference type="ARBA" id="ARBA00004123"/>
    </source>
</evidence>
<feature type="compositionally biased region" description="Basic residues" evidence="9">
    <location>
        <begin position="130"/>
        <end position="141"/>
    </location>
</feature>
<keyword evidence="8" id="KW-0506">mRNA capping</keyword>
<dbReference type="PANTHER" id="PTHR28118:SF1">
    <property type="entry name" value="POLYNUCLEOTIDE 5'-TRIPHOSPHATASE CTL1-RELATED"/>
    <property type="match status" value="1"/>
</dbReference>
<evidence type="ECO:0000313" key="11">
    <source>
        <dbReference type="EMBL" id="WAQ85694.1"/>
    </source>
</evidence>
<comment type="catalytic activity">
    <reaction evidence="7">
        <text>a 5'-end triphospho-ribonucleoside in mRNA + H2O = a 5'-end diphospho-ribonucleoside in mRNA + phosphate + H(+)</text>
        <dbReference type="Rhea" id="RHEA:67004"/>
        <dbReference type="Rhea" id="RHEA-COMP:17164"/>
        <dbReference type="Rhea" id="RHEA-COMP:17165"/>
        <dbReference type="ChEBI" id="CHEBI:15377"/>
        <dbReference type="ChEBI" id="CHEBI:15378"/>
        <dbReference type="ChEBI" id="CHEBI:43474"/>
        <dbReference type="ChEBI" id="CHEBI:167616"/>
        <dbReference type="ChEBI" id="CHEBI:167618"/>
        <dbReference type="EC" id="3.6.1.74"/>
    </reaction>
    <physiologicalReaction direction="left-to-right" evidence="7">
        <dbReference type="Rhea" id="RHEA:67005"/>
    </physiologicalReaction>
</comment>
<evidence type="ECO:0000256" key="1">
    <source>
        <dbReference type="ARBA" id="ARBA00001946"/>
    </source>
</evidence>
<dbReference type="CDD" id="cd07470">
    <property type="entry name" value="CYTH-like_mRNA_RTPase"/>
    <property type="match status" value="1"/>
</dbReference>
<evidence type="ECO:0000256" key="5">
    <source>
        <dbReference type="ARBA" id="ARBA00022801"/>
    </source>
</evidence>
<feature type="region of interest" description="Disordered" evidence="9">
    <location>
        <begin position="455"/>
        <end position="485"/>
    </location>
</feature>
<dbReference type="Pfam" id="PF02940">
    <property type="entry name" value="mRNA_triPase"/>
    <property type="match status" value="1"/>
</dbReference>
<dbReference type="InterPro" id="IPR033469">
    <property type="entry name" value="CYTH-like_dom_sf"/>
</dbReference>
<name>A0ABY7CKD5_9BASI</name>
<dbReference type="PANTHER" id="PTHR28118">
    <property type="entry name" value="POLYNUCLEOTIDE 5'-TRIPHOSPHATASE-RELATED"/>
    <property type="match status" value="1"/>
</dbReference>
<dbReference type="InterPro" id="IPR040343">
    <property type="entry name" value="Cet1/Ctl1"/>
</dbReference>
<dbReference type="EC" id="3.6.1.74" evidence="8"/>
<accession>A0ABY7CKD5</accession>
<comment type="similarity">
    <text evidence="3 8">Belongs to the fungal TPase family.</text>
</comment>
<reference evidence="11" key="1">
    <citation type="submission" date="2022-10" db="EMBL/GenBank/DDBJ databases">
        <title>Puccinia triticina Genome sequencing and assembly.</title>
        <authorList>
            <person name="Li C."/>
        </authorList>
    </citation>
    <scope>NUCLEOTIDE SEQUENCE</scope>
    <source>
        <strain evidence="11">Pt15</strain>
    </source>
</reference>
<keyword evidence="4 8" id="KW-0507">mRNA processing</keyword>
<dbReference type="InterPro" id="IPR004206">
    <property type="entry name" value="mRNA_triPase_Cet1"/>
</dbReference>
<feature type="region of interest" description="Disordered" evidence="9">
    <location>
        <begin position="35"/>
        <end position="145"/>
    </location>
</feature>